<evidence type="ECO:0000313" key="2">
    <source>
        <dbReference type="Proteomes" id="UP000290365"/>
    </source>
</evidence>
<keyword evidence="2" id="KW-1185">Reference proteome</keyword>
<dbReference type="Proteomes" id="UP000290365">
    <property type="component" value="Chromosome"/>
</dbReference>
<evidence type="ECO:0000313" key="1">
    <source>
        <dbReference type="EMBL" id="QBD78567.1"/>
    </source>
</evidence>
<sequence length="169" mass="18564">MVPMSAVAGQSLIWKPESVFSSRYVLVYQDALLGRLSMRSWTNAATAETAEGRLQLSTQGIFKQDIVVFDDTGDKIAAFSQKMSKGIVQFADGRMLNWINGSGWGTKKAWADISDVPFVYFESVSFSRQIQVTIAPAGRTISELSLLVVLGMYIITLLNRSSTVAATIR</sequence>
<gene>
    <name evidence="1" type="ORF">EPA93_22245</name>
</gene>
<dbReference type="KEGG" id="kbs:EPA93_22245"/>
<protein>
    <submittedName>
        <fullName evidence="1">Uncharacterized protein</fullName>
    </submittedName>
</protein>
<dbReference type="AlphaFoldDB" id="A0A4P6JSP3"/>
<dbReference type="EMBL" id="CP035758">
    <property type="protein sequence ID" value="QBD78567.1"/>
    <property type="molecule type" value="Genomic_DNA"/>
</dbReference>
<proteinExistence type="predicted"/>
<name>A0A4P6JSP3_KTERU</name>
<accession>A0A4P6JSP3</accession>
<reference evidence="1 2" key="1">
    <citation type="submission" date="2019-01" db="EMBL/GenBank/DDBJ databases">
        <title>Ktedonosporobacter rubrisoli SCAWS-G2.</title>
        <authorList>
            <person name="Huang Y."/>
            <person name="Yan B."/>
        </authorList>
    </citation>
    <scope>NUCLEOTIDE SEQUENCE [LARGE SCALE GENOMIC DNA]</scope>
    <source>
        <strain evidence="1 2">SCAWS-G2</strain>
    </source>
</reference>
<organism evidence="1 2">
    <name type="scientific">Ktedonosporobacter rubrisoli</name>
    <dbReference type="NCBI Taxonomy" id="2509675"/>
    <lineage>
        <taxon>Bacteria</taxon>
        <taxon>Bacillati</taxon>
        <taxon>Chloroflexota</taxon>
        <taxon>Ktedonobacteria</taxon>
        <taxon>Ktedonobacterales</taxon>
        <taxon>Ktedonosporobacteraceae</taxon>
        <taxon>Ktedonosporobacter</taxon>
    </lineage>
</organism>
<dbReference type="RefSeq" id="WP_129889620.1">
    <property type="nucleotide sequence ID" value="NZ_CP035758.1"/>
</dbReference>